<keyword evidence="5" id="KW-1185">Reference proteome</keyword>
<dbReference type="GO" id="GO:0000225">
    <property type="term" value="F:N-acetylglucosaminylphosphatidylinositol deacetylase activity"/>
    <property type="evidence" value="ECO:0007669"/>
    <property type="project" value="UniProtKB-EC"/>
</dbReference>
<evidence type="ECO:0000313" key="4">
    <source>
        <dbReference type="EMBL" id="KAK3792999.1"/>
    </source>
</evidence>
<dbReference type="PANTHER" id="PTHR12993:SF11">
    <property type="entry name" value="N-ACETYLGLUCOSAMINYL-PHOSPHATIDYLINOSITOL DE-N-ACETYLASE"/>
    <property type="match status" value="1"/>
</dbReference>
<dbReference type="PANTHER" id="PTHR12993">
    <property type="entry name" value="N-ACETYLGLUCOSAMINYL-PHOSPHATIDYLINOSITOL DE-N-ACETYLASE-RELATED"/>
    <property type="match status" value="1"/>
</dbReference>
<evidence type="ECO:0000313" key="5">
    <source>
        <dbReference type="Proteomes" id="UP001283361"/>
    </source>
</evidence>
<name>A0AAE1AS42_9GAST</name>
<proteinExistence type="inferred from homology"/>
<dbReference type="Pfam" id="PF02585">
    <property type="entry name" value="PIG-L"/>
    <property type="match status" value="1"/>
</dbReference>
<dbReference type="Gene3D" id="3.40.50.10320">
    <property type="entry name" value="LmbE-like"/>
    <property type="match status" value="1"/>
</dbReference>
<evidence type="ECO:0000256" key="3">
    <source>
        <dbReference type="SAM" id="Phobius"/>
    </source>
</evidence>
<keyword evidence="3" id="KW-1133">Transmembrane helix</keyword>
<keyword evidence="3" id="KW-0472">Membrane</keyword>
<dbReference type="EC" id="3.5.1.89" evidence="2"/>
<accession>A0AAE1AS42</accession>
<comment type="similarity">
    <text evidence="1">Belongs to the PIGL family.</text>
</comment>
<keyword evidence="3" id="KW-0812">Transmembrane</keyword>
<dbReference type="Proteomes" id="UP001283361">
    <property type="component" value="Unassembled WGS sequence"/>
</dbReference>
<dbReference type="EMBL" id="JAWDGP010001294">
    <property type="protein sequence ID" value="KAK3792999.1"/>
    <property type="molecule type" value="Genomic_DNA"/>
</dbReference>
<dbReference type="InterPro" id="IPR003737">
    <property type="entry name" value="GlcNAc_PI_deacetylase-related"/>
</dbReference>
<reference evidence="4" key="1">
    <citation type="journal article" date="2023" name="G3 (Bethesda)">
        <title>A reference genome for the long-term kleptoplast-retaining sea slug Elysia crispata morphotype clarki.</title>
        <authorList>
            <person name="Eastman K.E."/>
            <person name="Pendleton A.L."/>
            <person name="Shaikh M.A."/>
            <person name="Suttiyut T."/>
            <person name="Ogas R."/>
            <person name="Tomko P."/>
            <person name="Gavelis G."/>
            <person name="Widhalm J.R."/>
            <person name="Wisecaver J.H."/>
        </authorList>
    </citation>
    <scope>NUCLEOTIDE SEQUENCE</scope>
    <source>
        <strain evidence="4">ECLA1</strain>
    </source>
</reference>
<evidence type="ECO:0000256" key="1">
    <source>
        <dbReference type="ARBA" id="ARBA00006066"/>
    </source>
</evidence>
<dbReference type="SUPFAM" id="SSF102588">
    <property type="entry name" value="LmbE-like"/>
    <property type="match status" value="1"/>
</dbReference>
<sequence length="268" mass="30179">MAAPLELSLGLDLTSVLYVLKTFFILYASTTAVIYFCLIYDTLEIYSNKHVGLIGKRTLILTAHPDDECMFFSPAIIQLCKTSEVFVLCTTSGDYYKQGEVRKKELLESCKILGVADHNIQVLDDSAFLDGPNAQWDFTHLGDQLRTVIDSFKPAIILTFDDQGVSGHANHISVSKAARQVLQPSSFSHGEMKLFELESVSLLRKYVSFMELPFSLASGLPTFVSSMSEVFRAQKAMCAHRSQMVWFRALYILLSRYMVINTFREVPI</sequence>
<gene>
    <name evidence="4" type="ORF">RRG08_032262</name>
</gene>
<evidence type="ECO:0000256" key="2">
    <source>
        <dbReference type="ARBA" id="ARBA00012176"/>
    </source>
</evidence>
<comment type="caution">
    <text evidence="4">The sequence shown here is derived from an EMBL/GenBank/DDBJ whole genome shotgun (WGS) entry which is preliminary data.</text>
</comment>
<feature type="transmembrane region" description="Helical" evidence="3">
    <location>
        <begin position="16"/>
        <end position="40"/>
    </location>
</feature>
<dbReference type="AlphaFoldDB" id="A0AAE1AS42"/>
<dbReference type="InterPro" id="IPR024078">
    <property type="entry name" value="LmbE-like_dom_sf"/>
</dbReference>
<protein>
    <recommendedName>
        <fullName evidence="2">N-acetylglucosaminylphosphatidylinositol deacetylase</fullName>
        <ecNumber evidence="2">3.5.1.89</ecNumber>
    </recommendedName>
</protein>
<organism evidence="4 5">
    <name type="scientific">Elysia crispata</name>
    <name type="common">lettuce slug</name>
    <dbReference type="NCBI Taxonomy" id="231223"/>
    <lineage>
        <taxon>Eukaryota</taxon>
        <taxon>Metazoa</taxon>
        <taxon>Spiralia</taxon>
        <taxon>Lophotrochozoa</taxon>
        <taxon>Mollusca</taxon>
        <taxon>Gastropoda</taxon>
        <taxon>Heterobranchia</taxon>
        <taxon>Euthyneura</taxon>
        <taxon>Panpulmonata</taxon>
        <taxon>Sacoglossa</taxon>
        <taxon>Placobranchoidea</taxon>
        <taxon>Plakobranchidae</taxon>
        <taxon>Elysia</taxon>
    </lineage>
</organism>
<dbReference type="GO" id="GO:0005783">
    <property type="term" value="C:endoplasmic reticulum"/>
    <property type="evidence" value="ECO:0007669"/>
    <property type="project" value="TreeGrafter"/>
</dbReference>